<comment type="caution">
    <text evidence="1">The sequence shown here is derived from an EMBL/GenBank/DDBJ whole genome shotgun (WGS) entry which is preliminary data.</text>
</comment>
<keyword evidence="2" id="KW-1185">Reference proteome</keyword>
<evidence type="ECO:0000313" key="2">
    <source>
        <dbReference type="Proteomes" id="UP001163321"/>
    </source>
</evidence>
<reference evidence="1 2" key="1">
    <citation type="journal article" date="2022" name="bioRxiv">
        <title>The genome of the oomycete Peronosclerospora sorghi, a cosmopolitan pathogen of maize and sorghum, is inflated with dispersed pseudogenes.</title>
        <authorList>
            <person name="Fletcher K."/>
            <person name="Martin F."/>
            <person name="Isakeit T."/>
            <person name="Cavanaugh K."/>
            <person name="Magill C."/>
            <person name="Michelmore R."/>
        </authorList>
    </citation>
    <scope>NUCLEOTIDE SEQUENCE [LARGE SCALE GENOMIC DNA]</scope>
    <source>
        <strain evidence="1">P6</strain>
    </source>
</reference>
<name>A0ACC0WFZ9_9STRA</name>
<gene>
    <name evidence="1" type="ORF">PsorP6_016810</name>
</gene>
<proteinExistence type="predicted"/>
<dbReference type="Proteomes" id="UP001163321">
    <property type="component" value="Chromosome 2"/>
</dbReference>
<accession>A0ACC0WFZ9</accession>
<organism evidence="1 2">
    <name type="scientific">Peronosclerospora sorghi</name>
    <dbReference type="NCBI Taxonomy" id="230839"/>
    <lineage>
        <taxon>Eukaryota</taxon>
        <taxon>Sar</taxon>
        <taxon>Stramenopiles</taxon>
        <taxon>Oomycota</taxon>
        <taxon>Peronosporomycetes</taxon>
        <taxon>Peronosporales</taxon>
        <taxon>Peronosporaceae</taxon>
        <taxon>Peronosclerospora</taxon>
    </lineage>
</organism>
<dbReference type="EMBL" id="CM047581">
    <property type="protein sequence ID" value="KAI9916981.1"/>
    <property type="molecule type" value="Genomic_DNA"/>
</dbReference>
<sequence length="280" mass="31373">MTQDTSLAVIENDNAKTLLARGAHALHDHTASLVEKALGRPLPQMQVRFKDVSITAEIIVKDETNAKTELPTLVNVLKTSAQELRSNKHVVKKEILQNIPYVFVSTFLFVAPFYFMVGFTGFKTFLAYWVHLSLHVLWQAYFGQFMSYFMPTVNVAQVFGILLETIFFLFSGFNPPGKSIPQGYTWLYDISAQKYPLALLSALVFGECPSDGHGSQIGCKVMTGLPPTLPSNLTVKAYLADNFLIKSSDIYKNFGILFAFIAVTLCLSLLSLRYLNHQKR</sequence>
<protein>
    <submittedName>
        <fullName evidence="1">Uncharacterized protein</fullName>
    </submittedName>
</protein>
<evidence type="ECO:0000313" key="1">
    <source>
        <dbReference type="EMBL" id="KAI9916981.1"/>
    </source>
</evidence>